<dbReference type="InterPro" id="IPR001098">
    <property type="entry name" value="DNA-dir_DNA_pol_A_palm_dom"/>
</dbReference>
<dbReference type="GO" id="GO:0006261">
    <property type="term" value="P:DNA-templated DNA replication"/>
    <property type="evidence" value="ECO:0007669"/>
    <property type="project" value="InterPro"/>
</dbReference>
<comment type="catalytic activity">
    <reaction evidence="5">
        <text>DNA(n) + a 2'-deoxyribonucleoside 5'-triphosphate = DNA(n+1) + diphosphate</text>
        <dbReference type="Rhea" id="RHEA:22508"/>
        <dbReference type="Rhea" id="RHEA-COMP:17339"/>
        <dbReference type="Rhea" id="RHEA-COMP:17340"/>
        <dbReference type="ChEBI" id="CHEBI:33019"/>
        <dbReference type="ChEBI" id="CHEBI:61560"/>
        <dbReference type="ChEBI" id="CHEBI:173112"/>
        <dbReference type="EC" id="2.7.7.7"/>
    </reaction>
</comment>
<accession>A0A162LAA3</accession>
<dbReference type="Gene3D" id="1.10.150.20">
    <property type="entry name" value="5' to 3' exonuclease, C-terminal subdomain"/>
    <property type="match status" value="1"/>
</dbReference>
<dbReference type="Gene3D" id="3.30.70.370">
    <property type="match status" value="1"/>
</dbReference>
<dbReference type="InterPro" id="IPR002298">
    <property type="entry name" value="DNA_polymerase_A"/>
</dbReference>
<evidence type="ECO:0000256" key="2">
    <source>
        <dbReference type="ARBA" id="ARBA00012417"/>
    </source>
</evidence>
<comment type="caution">
    <text evidence="8">The sequence shown here is derived from an EMBL/GenBank/DDBJ whole genome shotgun (WGS) entry which is preliminary data.</text>
</comment>
<evidence type="ECO:0000259" key="6">
    <source>
        <dbReference type="SMART" id="SM00474"/>
    </source>
</evidence>
<dbReference type="Gene3D" id="3.30.420.10">
    <property type="entry name" value="Ribonuclease H-like superfamily/Ribonuclease H"/>
    <property type="match status" value="1"/>
</dbReference>
<keyword evidence="8" id="KW-0548">Nucleotidyltransferase</keyword>
<dbReference type="Proteomes" id="UP000077407">
    <property type="component" value="Unassembled WGS sequence"/>
</dbReference>
<evidence type="ECO:0000256" key="5">
    <source>
        <dbReference type="ARBA" id="ARBA00049244"/>
    </source>
</evidence>
<comment type="similarity">
    <text evidence="1">Belongs to the DNA polymerase type-A family.</text>
</comment>
<dbReference type="GO" id="GO:0006302">
    <property type="term" value="P:double-strand break repair"/>
    <property type="evidence" value="ECO:0007669"/>
    <property type="project" value="TreeGrafter"/>
</dbReference>
<dbReference type="AlphaFoldDB" id="A0A162LAA3"/>
<evidence type="ECO:0000313" key="8">
    <source>
        <dbReference type="EMBL" id="OAA90886.1"/>
    </source>
</evidence>
<dbReference type="GO" id="GO:0003677">
    <property type="term" value="F:DNA binding"/>
    <property type="evidence" value="ECO:0007669"/>
    <property type="project" value="InterPro"/>
</dbReference>
<dbReference type="PANTHER" id="PTHR10133">
    <property type="entry name" value="DNA POLYMERASE I"/>
    <property type="match status" value="1"/>
</dbReference>
<dbReference type="PRINTS" id="PR00868">
    <property type="entry name" value="DNAPOLI"/>
</dbReference>
<dbReference type="Pfam" id="PF01612">
    <property type="entry name" value="DNA_pol_A_exo1"/>
    <property type="match status" value="1"/>
</dbReference>
<feature type="domain" description="DNA-directed DNA polymerase family A palm" evidence="7">
    <location>
        <begin position="332"/>
        <end position="583"/>
    </location>
</feature>
<evidence type="ECO:0000313" key="9">
    <source>
        <dbReference type="Proteomes" id="UP000077407"/>
    </source>
</evidence>
<dbReference type="EC" id="2.7.7.7" evidence="2"/>
<dbReference type="SMART" id="SM00482">
    <property type="entry name" value="POLAc"/>
    <property type="match status" value="1"/>
</dbReference>
<feature type="domain" description="3'-5' exonuclease" evidence="6">
    <location>
        <begin position="1"/>
        <end position="172"/>
    </location>
</feature>
<evidence type="ECO:0000259" key="7">
    <source>
        <dbReference type="SMART" id="SM00482"/>
    </source>
</evidence>
<dbReference type="PANTHER" id="PTHR10133:SF27">
    <property type="entry name" value="DNA POLYMERASE NU"/>
    <property type="match status" value="1"/>
</dbReference>
<dbReference type="GO" id="GO:0003887">
    <property type="term" value="F:DNA-directed DNA polymerase activity"/>
    <property type="evidence" value="ECO:0007669"/>
    <property type="project" value="UniProtKB-EC"/>
</dbReference>
<dbReference type="InterPro" id="IPR012337">
    <property type="entry name" value="RNaseH-like_sf"/>
</dbReference>
<dbReference type="CDD" id="cd06139">
    <property type="entry name" value="DNA_polA_I_Ecoli_like_exo"/>
    <property type="match status" value="1"/>
</dbReference>
<sequence length="637" mass="74254">MKKEKIIGLDTETTGLDYDKDHIVGISMTLPKADYHCYIPVGHVTGEKQLSPEYVFSSLNKYLENEKLGKVLHNAKFDFHMFYKEGIYVKGLIMDTIIAMKILNENELTYALKNLATKYGKYFGFEDKSMTYEELFGKGGFERTPFDIATVYACKDTHLCYRFYKWIDTQFDRLPKIKKIYYEIENPLLIVSFDMEKNGFEMNLDFAQKYKRNLTVEIIQLEKKLYKIFGEINLNSPTQLGKVIYDQMKLPDISKTRSVDAETIKKLADHSSDIKALLDYRNKKKLLGTYIEPLPQKIWKRDNRLHGNFNQNGTKTGRYSSNDPNLQNIPPEARPMFVAPKGKVIIGKDLSQIEPRCLAYMSGDEHFQHPYLHGGDLYSSLASKTLKLDMKYCLDGAYDPTHTFKPRKRMKTGLLAVMYGTSIFTLSQQLGITLEEAKQFIEDFLNTYPTARDYIQSIKDFVDENEYVETYLGRKRRFIGHKKVAQQYKAVCKHIIDVLGYMPTNIWQEKKLSRHIKNTYWKYAKDYGRVTRQAVNAVIQGSSADYIKIVMLRVNNYLKILGEEYKLLGIIHDEILMEVPDIVAPEVIAELDRIMTSIEWFKFPIKTDTVIMYQWGNEINVSKWLEDRENYNKKRSA</sequence>
<dbReference type="InterPro" id="IPR002562">
    <property type="entry name" value="3'-5'_exonuclease_dom"/>
</dbReference>
<dbReference type="GO" id="GO:0008408">
    <property type="term" value="F:3'-5' exonuclease activity"/>
    <property type="evidence" value="ECO:0007669"/>
    <property type="project" value="InterPro"/>
</dbReference>
<keyword evidence="8" id="KW-0808">Transferase</keyword>
<dbReference type="EMBL" id="LITT01000009">
    <property type="protein sequence ID" value="OAA90886.1"/>
    <property type="molecule type" value="Genomic_DNA"/>
</dbReference>
<keyword evidence="4" id="KW-0235">DNA replication</keyword>
<proteinExistence type="inferred from homology"/>
<dbReference type="PATRIC" id="fig|1538.10.peg.1457"/>
<dbReference type="InterPro" id="IPR043502">
    <property type="entry name" value="DNA/RNA_pol_sf"/>
</dbReference>
<name>A0A162LAA3_9CLOT</name>
<dbReference type="SUPFAM" id="SSF56672">
    <property type="entry name" value="DNA/RNA polymerases"/>
    <property type="match status" value="1"/>
</dbReference>
<dbReference type="InterPro" id="IPR036397">
    <property type="entry name" value="RNaseH_sf"/>
</dbReference>
<evidence type="ECO:0000256" key="1">
    <source>
        <dbReference type="ARBA" id="ARBA00007705"/>
    </source>
</evidence>
<dbReference type="Pfam" id="PF00476">
    <property type="entry name" value="DNA_pol_A"/>
    <property type="match status" value="1"/>
</dbReference>
<organism evidence="8 9">
    <name type="scientific">Clostridium ljungdahlii</name>
    <dbReference type="NCBI Taxonomy" id="1538"/>
    <lineage>
        <taxon>Bacteria</taxon>
        <taxon>Bacillati</taxon>
        <taxon>Bacillota</taxon>
        <taxon>Clostridia</taxon>
        <taxon>Eubacteriales</taxon>
        <taxon>Clostridiaceae</taxon>
        <taxon>Clostridium</taxon>
    </lineage>
</organism>
<dbReference type="Gene3D" id="1.20.1060.10">
    <property type="entry name" value="Taq DNA Polymerase, Chain T, domain 4"/>
    <property type="match status" value="1"/>
</dbReference>
<protein>
    <recommendedName>
        <fullName evidence="3">DNA polymerase I</fullName>
        <ecNumber evidence="2">2.7.7.7</ecNumber>
    </recommendedName>
</protein>
<dbReference type="SMART" id="SM00474">
    <property type="entry name" value="35EXOc"/>
    <property type="match status" value="1"/>
</dbReference>
<dbReference type="SUPFAM" id="SSF53098">
    <property type="entry name" value="Ribonuclease H-like"/>
    <property type="match status" value="1"/>
</dbReference>
<reference evidence="8 9" key="1">
    <citation type="journal article" date="2015" name="Biotechnol. Bioeng.">
        <title>Genome sequence and phenotypic characterization of Caulobacter segnis.</title>
        <authorList>
            <person name="Patel S."/>
            <person name="Fletcher B."/>
            <person name="Scott D.C."/>
            <person name="Ely B."/>
        </authorList>
    </citation>
    <scope>NUCLEOTIDE SEQUENCE [LARGE SCALE GENOMIC DNA]</scope>
    <source>
        <strain evidence="8 9">ERI-2</strain>
    </source>
</reference>
<gene>
    <name evidence="8" type="primary">polA_2</name>
    <name evidence="8" type="ORF">WY13_00952</name>
</gene>
<evidence type="ECO:0000256" key="4">
    <source>
        <dbReference type="ARBA" id="ARBA00022705"/>
    </source>
</evidence>
<evidence type="ECO:0000256" key="3">
    <source>
        <dbReference type="ARBA" id="ARBA00020311"/>
    </source>
</evidence>
<dbReference type="RefSeq" id="WP_063554533.1">
    <property type="nucleotide sequence ID" value="NZ_LITT01000009.1"/>
</dbReference>